<dbReference type="SUPFAM" id="SSF51338">
    <property type="entry name" value="Composite domain of metallo-dependent hydrolases"/>
    <property type="match status" value="1"/>
</dbReference>
<dbReference type="RefSeq" id="WP_077589449.1">
    <property type="nucleotide sequence ID" value="NZ_CP019640.1"/>
</dbReference>
<dbReference type="InterPro" id="IPR011059">
    <property type="entry name" value="Metal-dep_hydrolase_composite"/>
</dbReference>
<dbReference type="Proteomes" id="UP000188184">
    <property type="component" value="Chromosome"/>
</dbReference>
<dbReference type="Gene3D" id="3.20.20.140">
    <property type="entry name" value="Metal-dependent hydrolases"/>
    <property type="match status" value="1"/>
</dbReference>
<dbReference type="Gene3D" id="2.30.40.10">
    <property type="entry name" value="Urease, subunit C, domain 1"/>
    <property type="match status" value="1"/>
</dbReference>
<dbReference type="InterPro" id="IPR013108">
    <property type="entry name" value="Amidohydro_3"/>
</dbReference>
<gene>
    <name evidence="2" type="ORF">B0X71_11025</name>
</gene>
<sequence>MELWHGGTIYTMQAEGETVEAVLVQDGIVHKAGTYNELKPLAIMEVDLQGGFMYPGLVDSHQHLIGHGEKLLRLDLSKVTSSDEMKKQLITAAEADNDSEWVVGDGWDENNFPDRKIFHRVELDEITDRPMVLRRVCRHAVLANSKALELAGITKETEDPEGGLIVRDADGAPTGFLHDAAQELMLGVMPEADTAELTSAVKLAVEDMLSLGLTGSHTEDMAYYGEFTKPLGAFKNVIGNELKFRVHLLRHHTVFEEMNRTAEYKEPYVEPGAMKIFADGALGGRTALLAKPYTDNPSVNGVAIHSEAGLKELVKLARSYGEAVAIHVIGDLALDLALTALEAYPVPEGKRDRLIHTVVASETLIDRMKKLDVALDLQPQFVTSDFPWAVERLGHDRIEWSYAWKKLLQNGLICAGGSDAPVEDVDPLLGIHAAVARRKPGETHGGYMPQEKLSRFEAIGLYTVGSAAAIGKEDTRGLIKEGYDADFTVFDRDLFSVEEDGILEAKVEWTVVAGEVMYRRGEAV</sequence>
<keyword evidence="3" id="KW-1185">Reference proteome</keyword>
<dbReference type="GO" id="GO:0016810">
    <property type="term" value="F:hydrolase activity, acting on carbon-nitrogen (but not peptide) bonds"/>
    <property type="evidence" value="ECO:0007669"/>
    <property type="project" value="InterPro"/>
</dbReference>
<dbReference type="OrthoDB" id="9767366at2"/>
<dbReference type="InterPro" id="IPR033932">
    <property type="entry name" value="YtcJ-like"/>
</dbReference>
<dbReference type="SUPFAM" id="SSF51556">
    <property type="entry name" value="Metallo-dependent hydrolases"/>
    <property type="match status" value="1"/>
</dbReference>
<dbReference type="KEGG" id="pmar:B0X71_11025"/>
<organism evidence="2 3">
    <name type="scientific">Planococcus lenghuensis</name>
    <dbReference type="NCBI Taxonomy" id="2213202"/>
    <lineage>
        <taxon>Bacteria</taxon>
        <taxon>Bacillati</taxon>
        <taxon>Bacillota</taxon>
        <taxon>Bacilli</taxon>
        <taxon>Bacillales</taxon>
        <taxon>Caryophanaceae</taxon>
        <taxon>Planococcus</taxon>
    </lineage>
</organism>
<dbReference type="InterPro" id="IPR032466">
    <property type="entry name" value="Metal_Hydrolase"/>
</dbReference>
<dbReference type="CDD" id="cd01300">
    <property type="entry name" value="YtcJ_like"/>
    <property type="match status" value="1"/>
</dbReference>
<evidence type="ECO:0000259" key="1">
    <source>
        <dbReference type="Pfam" id="PF07969"/>
    </source>
</evidence>
<name>A0A1Q2L0Y5_9BACL</name>
<keyword evidence="2" id="KW-0378">Hydrolase</keyword>
<protein>
    <submittedName>
        <fullName evidence="2">Amidohydrolase</fullName>
    </submittedName>
</protein>
<evidence type="ECO:0000313" key="3">
    <source>
        <dbReference type="Proteomes" id="UP000188184"/>
    </source>
</evidence>
<proteinExistence type="predicted"/>
<feature type="domain" description="Amidohydrolase 3" evidence="1">
    <location>
        <begin position="45"/>
        <end position="518"/>
    </location>
</feature>
<dbReference type="PANTHER" id="PTHR22642">
    <property type="entry name" value="IMIDAZOLONEPROPIONASE"/>
    <property type="match status" value="1"/>
</dbReference>
<dbReference type="EMBL" id="CP019640">
    <property type="protein sequence ID" value="AQQ53552.1"/>
    <property type="molecule type" value="Genomic_DNA"/>
</dbReference>
<evidence type="ECO:0000313" key="2">
    <source>
        <dbReference type="EMBL" id="AQQ53552.1"/>
    </source>
</evidence>
<reference evidence="2 3" key="1">
    <citation type="submission" date="2017-02" db="EMBL/GenBank/DDBJ databases">
        <title>The complete genomic sequence of a novel cold adapted crude oil-degrading bacterium Planococcus qaidamina Y42.</title>
        <authorList>
            <person name="Yang R."/>
        </authorList>
    </citation>
    <scope>NUCLEOTIDE SEQUENCE [LARGE SCALE GENOMIC DNA]</scope>
    <source>
        <strain evidence="2 3">Y42</strain>
    </source>
</reference>
<dbReference type="Gene3D" id="3.10.310.70">
    <property type="match status" value="1"/>
</dbReference>
<dbReference type="Pfam" id="PF07969">
    <property type="entry name" value="Amidohydro_3"/>
    <property type="match status" value="1"/>
</dbReference>
<dbReference type="AlphaFoldDB" id="A0A1Q2L0Y5"/>
<accession>A0A1Q2L0Y5</accession>
<dbReference type="PANTHER" id="PTHR22642:SF2">
    <property type="entry name" value="PROTEIN LONG AFTER FAR-RED 3"/>
    <property type="match status" value="1"/>
</dbReference>